<name>A0ABU6SP34_9FABA</name>
<comment type="caution">
    <text evidence="2">The sequence shown here is derived from an EMBL/GenBank/DDBJ whole genome shotgun (WGS) entry which is preliminary data.</text>
</comment>
<evidence type="ECO:0000313" key="3">
    <source>
        <dbReference type="Proteomes" id="UP001341840"/>
    </source>
</evidence>
<organism evidence="2 3">
    <name type="scientific">Stylosanthes scabra</name>
    <dbReference type="NCBI Taxonomy" id="79078"/>
    <lineage>
        <taxon>Eukaryota</taxon>
        <taxon>Viridiplantae</taxon>
        <taxon>Streptophyta</taxon>
        <taxon>Embryophyta</taxon>
        <taxon>Tracheophyta</taxon>
        <taxon>Spermatophyta</taxon>
        <taxon>Magnoliopsida</taxon>
        <taxon>eudicotyledons</taxon>
        <taxon>Gunneridae</taxon>
        <taxon>Pentapetalae</taxon>
        <taxon>rosids</taxon>
        <taxon>fabids</taxon>
        <taxon>Fabales</taxon>
        <taxon>Fabaceae</taxon>
        <taxon>Papilionoideae</taxon>
        <taxon>50 kb inversion clade</taxon>
        <taxon>dalbergioids sensu lato</taxon>
        <taxon>Dalbergieae</taxon>
        <taxon>Pterocarpus clade</taxon>
        <taxon>Stylosanthes</taxon>
    </lineage>
</organism>
<feature type="compositionally biased region" description="Polar residues" evidence="1">
    <location>
        <begin position="98"/>
        <end position="108"/>
    </location>
</feature>
<dbReference type="EMBL" id="JASCZI010061262">
    <property type="protein sequence ID" value="MED6138204.1"/>
    <property type="molecule type" value="Genomic_DNA"/>
</dbReference>
<feature type="region of interest" description="Disordered" evidence="1">
    <location>
        <begin position="28"/>
        <end position="108"/>
    </location>
</feature>
<evidence type="ECO:0000256" key="1">
    <source>
        <dbReference type="SAM" id="MobiDB-lite"/>
    </source>
</evidence>
<keyword evidence="3" id="KW-1185">Reference proteome</keyword>
<reference evidence="2 3" key="1">
    <citation type="journal article" date="2023" name="Plants (Basel)">
        <title>Bridging the Gap: Combining Genomics and Transcriptomics Approaches to Understand Stylosanthes scabra, an Orphan Legume from the Brazilian Caatinga.</title>
        <authorList>
            <person name="Ferreira-Neto J.R.C."/>
            <person name="da Silva M.D."/>
            <person name="Binneck E."/>
            <person name="de Melo N.F."/>
            <person name="da Silva R.H."/>
            <person name="de Melo A.L.T.M."/>
            <person name="Pandolfi V."/>
            <person name="Bustamante F.O."/>
            <person name="Brasileiro-Vidal A.C."/>
            <person name="Benko-Iseppon A.M."/>
        </authorList>
    </citation>
    <scope>NUCLEOTIDE SEQUENCE [LARGE SCALE GENOMIC DNA]</scope>
    <source>
        <tissue evidence="2">Leaves</tissue>
    </source>
</reference>
<dbReference type="Proteomes" id="UP001341840">
    <property type="component" value="Unassembled WGS sequence"/>
</dbReference>
<proteinExistence type="predicted"/>
<protein>
    <submittedName>
        <fullName evidence="2">Uncharacterized protein</fullName>
    </submittedName>
</protein>
<sequence>MFAHSYPLRETHAKPLIYQLKKHAPINLRKTVSKNTTSQNRFEKHNLSPSSSSISHPVPIFQNQSELEEHEKTTSKLAPTKARISKRNKSSAEPPQPTLEQTFANQEQ</sequence>
<evidence type="ECO:0000313" key="2">
    <source>
        <dbReference type="EMBL" id="MED6138204.1"/>
    </source>
</evidence>
<accession>A0ABU6SP34</accession>
<gene>
    <name evidence="2" type="ORF">PIB30_072113</name>
</gene>